<dbReference type="HOGENOM" id="CLU_2484971_0_0_1"/>
<protein>
    <submittedName>
        <fullName evidence="2">Uncharacterized protein</fullName>
    </submittedName>
</protein>
<reference evidence="2 3" key="1">
    <citation type="submission" date="2014-04" db="EMBL/GenBank/DDBJ databases">
        <authorList>
            <consortium name="DOE Joint Genome Institute"/>
            <person name="Kuo A."/>
            <person name="Girlanda M."/>
            <person name="Perotto S."/>
            <person name="Kohler A."/>
            <person name="Nagy L.G."/>
            <person name="Floudas D."/>
            <person name="Copeland A."/>
            <person name="Barry K.W."/>
            <person name="Cichocki N."/>
            <person name="Veneault-Fourrey C."/>
            <person name="LaButti K."/>
            <person name="Lindquist E.A."/>
            <person name="Lipzen A."/>
            <person name="Lundell T."/>
            <person name="Morin E."/>
            <person name="Murat C."/>
            <person name="Sun H."/>
            <person name="Tunlid A."/>
            <person name="Henrissat B."/>
            <person name="Grigoriev I.V."/>
            <person name="Hibbett D.S."/>
            <person name="Martin F."/>
            <person name="Nordberg H.P."/>
            <person name="Cantor M.N."/>
            <person name="Hua S.X."/>
        </authorList>
    </citation>
    <scope>NUCLEOTIDE SEQUENCE [LARGE SCALE GENOMIC DNA]</scope>
    <source>
        <strain evidence="2 3">MUT 4182</strain>
    </source>
</reference>
<organism evidence="2 3">
    <name type="scientific">Tulasnella calospora MUT 4182</name>
    <dbReference type="NCBI Taxonomy" id="1051891"/>
    <lineage>
        <taxon>Eukaryota</taxon>
        <taxon>Fungi</taxon>
        <taxon>Dikarya</taxon>
        <taxon>Basidiomycota</taxon>
        <taxon>Agaricomycotina</taxon>
        <taxon>Agaricomycetes</taxon>
        <taxon>Cantharellales</taxon>
        <taxon>Tulasnellaceae</taxon>
        <taxon>Tulasnella</taxon>
    </lineage>
</organism>
<proteinExistence type="predicted"/>
<keyword evidence="3" id="KW-1185">Reference proteome</keyword>
<evidence type="ECO:0000313" key="3">
    <source>
        <dbReference type="Proteomes" id="UP000054248"/>
    </source>
</evidence>
<evidence type="ECO:0000256" key="1">
    <source>
        <dbReference type="SAM" id="MobiDB-lite"/>
    </source>
</evidence>
<feature type="region of interest" description="Disordered" evidence="1">
    <location>
        <begin position="1"/>
        <end position="33"/>
    </location>
</feature>
<evidence type="ECO:0000313" key="2">
    <source>
        <dbReference type="EMBL" id="KIO23308.1"/>
    </source>
</evidence>
<name>A0A0C3KPH4_9AGAM</name>
<dbReference type="EMBL" id="KN823088">
    <property type="protein sequence ID" value="KIO23308.1"/>
    <property type="molecule type" value="Genomic_DNA"/>
</dbReference>
<feature type="compositionally biased region" description="Basic and acidic residues" evidence="1">
    <location>
        <begin position="13"/>
        <end position="30"/>
    </location>
</feature>
<sequence length="87" mass="9771">MMKTDRSGVAVGEKVRNLESTRRQSDMHHEARFRKHERVSMAWAWRRGGWTSRLTAVVPPPVAAEDGLRCVLRALPNATASKFGVAK</sequence>
<dbReference type="Proteomes" id="UP000054248">
    <property type="component" value="Unassembled WGS sequence"/>
</dbReference>
<reference evidence="3" key="2">
    <citation type="submission" date="2015-01" db="EMBL/GenBank/DDBJ databases">
        <title>Evolutionary Origins and Diversification of the Mycorrhizal Mutualists.</title>
        <authorList>
            <consortium name="DOE Joint Genome Institute"/>
            <consortium name="Mycorrhizal Genomics Consortium"/>
            <person name="Kohler A."/>
            <person name="Kuo A."/>
            <person name="Nagy L.G."/>
            <person name="Floudas D."/>
            <person name="Copeland A."/>
            <person name="Barry K.W."/>
            <person name="Cichocki N."/>
            <person name="Veneault-Fourrey C."/>
            <person name="LaButti K."/>
            <person name="Lindquist E.A."/>
            <person name="Lipzen A."/>
            <person name="Lundell T."/>
            <person name="Morin E."/>
            <person name="Murat C."/>
            <person name="Riley R."/>
            <person name="Ohm R."/>
            <person name="Sun H."/>
            <person name="Tunlid A."/>
            <person name="Henrissat B."/>
            <person name="Grigoriev I.V."/>
            <person name="Hibbett D.S."/>
            <person name="Martin F."/>
        </authorList>
    </citation>
    <scope>NUCLEOTIDE SEQUENCE [LARGE SCALE GENOMIC DNA]</scope>
    <source>
        <strain evidence="3">MUT 4182</strain>
    </source>
</reference>
<gene>
    <name evidence="2" type="ORF">M407DRAFT_110879</name>
</gene>
<dbReference type="AlphaFoldDB" id="A0A0C3KPH4"/>
<accession>A0A0C3KPH4</accession>